<evidence type="ECO:0000256" key="6">
    <source>
        <dbReference type="ARBA" id="ARBA00022840"/>
    </source>
</evidence>
<dbReference type="InterPro" id="IPR008271">
    <property type="entry name" value="Ser/Thr_kinase_AS"/>
</dbReference>
<organism evidence="12 13">
    <name type="scientific">Somion occarium</name>
    <dbReference type="NCBI Taxonomy" id="3059160"/>
    <lineage>
        <taxon>Eukaryota</taxon>
        <taxon>Fungi</taxon>
        <taxon>Dikarya</taxon>
        <taxon>Basidiomycota</taxon>
        <taxon>Agaricomycotina</taxon>
        <taxon>Agaricomycetes</taxon>
        <taxon>Polyporales</taxon>
        <taxon>Cerrenaceae</taxon>
        <taxon>Somion</taxon>
    </lineage>
</organism>
<comment type="catalytic activity">
    <reaction evidence="8">
        <text>L-seryl-[protein] + ATP = O-phospho-L-seryl-[protein] + ADP + H(+)</text>
        <dbReference type="Rhea" id="RHEA:17989"/>
        <dbReference type="Rhea" id="RHEA-COMP:9863"/>
        <dbReference type="Rhea" id="RHEA-COMP:11604"/>
        <dbReference type="ChEBI" id="CHEBI:15378"/>
        <dbReference type="ChEBI" id="CHEBI:29999"/>
        <dbReference type="ChEBI" id="CHEBI:30616"/>
        <dbReference type="ChEBI" id="CHEBI:83421"/>
        <dbReference type="ChEBI" id="CHEBI:456216"/>
        <dbReference type="EC" id="2.7.11.1"/>
    </reaction>
</comment>
<keyword evidence="2" id="KW-0723">Serine/threonine-protein kinase</keyword>
<dbReference type="PANTHER" id="PTHR24356">
    <property type="entry name" value="SERINE/THREONINE-PROTEIN KINASE"/>
    <property type="match status" value="1"/>
</dbReference>
<proteinExistence type="predicted"/>
<dbReference type="SMART" id="SM00220">
    <property type="entry name" value="S_TKc"/>
    <property type="match status" value="1"/>
</dbReference>
<dbReference type="Gene3D" id="1.10.510.10">
    <property type="entry name" value="Transferase(Phosphotransferase) domain 1"/>
    <property type="match status" value="1"/>
</dbReference>
<evidence type="ECO:0000256" key="7">
    <source>
        <dbReference type="ARBA" id="ARBA00047899"/>
    </source>
</evidence>
<evidence type="ECO:0000313" key="12">
    <source>
        <dbReference type="EMBL" id="CAL1702688.1"/>
    </source>
</evidence>
<dbReference type="Proteomes" id="UP001497453">
    <property type="component" value="Chromosome 2"/>
</dbReference>
<feature type="domain" description="Protein kinase" evidence="11">
    <location>
        <begin position="259"/>
        <end position="575"/>
    </location>
</feature>
<dbReference type="Pfam" id="PF00069">
    <property type="entry name" value="Pkinase"/>
    <property type="match status" value="1"/>
</dbReference>
<evidence type="ECO:0000259" key="11">
    <source>
        <dbReference type="PROSITE" id="PS50011"/>
    </source>
</evidence>
<feature type="binding site" evidence="9">
    <location>
        <position position="288"/>
    </location>
    <ligand>
        <name>ATP</name>
        <dbReference type="ChEBI" id="CHEBI:30616"/>
    </ligand>
</feature>
<name>A0ABP1D6L6_9APHY</name>
<evidence type="ECO:0000256" key="3">
    <source>
        <dbReference type="ARBA" id="ARBA00022679"/>
    </source>
</evidence>
<protein>
    <recommendedName>
        <fullName evidence="1">non-specific serine/threonine protein kinase</fullName>
        <ecNumber evidence="1">2.7.11.1</ecNumber>
    </recommendedName>
</protein>
<accession>A0ABP1D6L6</accession>
<dbReference type="InterPro" id="IPR050236">
    <property type="entry name" value="Ser_Thr_kinase_AGC"/>
</dbReference>
<keyword evidence="13" id="KW-1185">Reference proteome</keyword>
<evidence type="ECO:0000256" key="9">
    <source>
        <dbReference type="PROSITE-ProRule" id="PRU10141"/>
    </source>
</evidence>
<keyword evidence="4 9" id="KW-0547">Nucleotide-binding</keyword>
<dbReference type="EMBL" id="OZ037945">
    <property type="protein sequence ID" value="CAL1702688.1"/>
    <property type="molecule type" value="Genomic_DNA"/>
</dbReference>
<evidence type="ECO:0000256" key="1">
    <source>
        <dbReference type="ARBA" id="ARBA00012513"/>
    </source>
</evidence>
<keyword evidence="3" id="KW-0808">Transferase</keyword>
<evidence type="ECO:0000256" key="2">
    <source>
        <dbReference type="ARBA" id="ARBA00022527"/>
    </source>
</evidence>
<dbReference type="PROSITE" id="PS50011">
    <property type="entry name" value="PROTEIN_KINASE_DOM"/>
    <property type="match status" value="1"/>
</dbReference>
<dbReference type="InterPro" id="IPR011009">
    <property type="entry name" value="Kinase-like_dom_sf"/>
</dbReference>
<comment type="catalytic activity">
    <reaction evidence="7">
        <text>L-threonyl-[protein] + ATP = O-phospho-L-threonyl-[protein] + ADP + H(+)</text>
        <dbReference type="Rhea" id="RHEA:46608"/>
        <dbReference type="Rhea" id="RHEA-COMP:11060"/>
        <dbReference type="Rhea" id="RHEA-COMP:11605"/>
        <dbReference type="ChEBI" id="CHEBI:15378"/>
        <dbReference type="ChEBI" id="CHEBI:30013"/>
        <dbReference type="ChEBI" id="CHEBI:30616"/>
        <dbReference type="ChEBI" id="CHEBI:61977"/>
        <dbReference type="ChEBI" id="CHEBI:456216"/>
        <dbReference type="EC" id="2.7.11.1"/>
    </reaction>
</comment>
<dbReference type="Gene3D" id="3.30.200.20">
    <property type="entry name" value="Phosphorylase Kinase, domain 1"/>
    <property type="match status" value="1"/>
</dbReference>
<evidence type="ECO:0000256" key="8">
    <source>
        <dbReference type="ARBA" id="ARBA00048679"/>
    </source>
</evidence>
<dbReference type="PROSITE" id="PS00107">
    <property type="entry name" value="PROTEIN_KINASE_ATP"/>
    <property type="match status" value="1"/>
</dbReference>
<evidence type="ECO:0000313" key="13">
    <source>
        <dbReference type="Proteomes" id="UP001497453"/>
    </source>
</evidence>
<evidence type="ECO:0000256" key="4">
    <source>
        <dbReference type="ARBA" id="ARBA00022741"/>
    </source>
</evidence>
<sequence>MAFFAKIKILLRRNRPSIAHPHGARHISSHPCADPPLIEASCALKPPQNTSVEASRASSLLTLAKAAQGQDAELVYPRLFFCEILLPTIRVQRPLTTGVLASFMADMMSDGISIRDLNRLLNIDCGEYASGILPLDVTVPSRIIRVEQTAISPETQEGAFATIELSFIDSLDLDNISSVSSPSPSAFITDESTLVSSTTISPKYSSYQASDSVYSLSALPSFPDDTYPTFPLPAVSVSSSLEETSAFPPPDGQLQLRDFNIVRPLGAGGFGTVYHARLKMTGGHVAVKVMKKRVGSSRNGLPHSSTTGEDVFGPVLRSDDQHRSMGTASLRNCAAGLDELIAMRRSEGIKEVVELLGSWHDSQNFYLVMPFCPGGDLQFLLDKRGQLPVEHARFCIADILNGLTALHSRGIIHRDIKPANILIGSDGRMKIADLGLARCFENHACEFEKSIDPLAASGGQDDLCNGMFSEVTAKGCGTPEYAAPELYHGHLYTYGVDIWALGVMSFKMLFGRSPWDKTDIQSLAESIMTGTISIEKWERALYGVPEDAELFIRRALDMDPGTRPTATRLKSHPFFKPFDWEGLANNTLMAPWIPGACKPFSQGTMSPIDVGVPLNIDDDIVPYFNYISPQLADAPSTLPVLASSTSLPDYIHAPPFPPLIGYPLDSAPSSASGIHLPSVPYYGEMELPHEGSGLNKPDNVDDYVTNLSREESRSLSFSIPNWGTPAGFDKGPRSVQQASFDVMNLVGREDSGSLPFLRYRNHHQDTFPPAHSPPCTEDDKHPVSNSLRDSSSSVAHAMYFDPPTPFLSLSNNTDTSNVVSALSIEDESMTSPQTEHPQDNTTDLAVYIVHDTIPVSSHSMPKNLVKEYQPPTLGEVRCTSGITVNTREDFDHGNSSSIGDTSTSGSSSFSSLDSASSIPLVIVTIAEVSSLTDAIPLCRSSLPPSFSASSSLHIFPIVSKQTPVLRIFSCFKKLGTSFSNLRHRYLL</sequence>
<dbReference type="InterPro" id="IPR000719">
    <property type="entry name" value="Prot_kinase_dom"/>
</dbReference>
<reference evidence="13" key="1">
    <citation type="submission" date="2024-04" db="EMBL/GenBank/DDBJ databases">
        <authorList>
            <person name="Shaw F."/>
            <person name="Minotto A."/>
        </authorList>
    </citation>
    <scope>NUCLEOTIDE SEQUENCE [LARGE SCALE GENOMIC DNA]</scope>
</reference>
<dbReference type="PROSITE" id="PS00108">
    <property type="entry name" value="PROTEIN_KINASE_ST"/>
    <property type="match status" value="1"/>
</dbReference>
<dbReference type="PANTHER" id="PTHR24356:SF1">
    <property type="entry name" value="SERINE_THREONINE-PROTEIN KINASE GREATWALL"/>
    <property type="match status" value="1"/>
</dbReference>
<keyword evidence="5" id="KW-0418">Kinase</keyword>
<dbReference type="InterPro" id="IPR017441">
    <property type="entry name" value="Protein_kinase_ATP_BS"/>
</dbReference>
<evidence type="ECO:0000256" key="5">
    <source>
        <dbReference type="ARBA" id="ARBA00022777"/>
    </source>
</evidence>
<evidence type="ECO:0000256" key="10">
    <source>
        <dbReference type="SAM" id="MobiDB-lite"/>
    </source>
</evidence>
<dbReference type="EC" id="2.7.11.1" evidence="1"/>
<feature type="region of interest" description="Disordered" evidence="10">
    <location>
        <begin position="763"/>
        <end position="790"/>
    </location>
</feature>
<keyword evidence="6 9" id="KW-0067">ATP-binding</keyword>
<gene>
    <name evidence="12" type="ORF">GFSPODELE1_LOCUS4167</name>
</gene>
<dbReference type="SUPFAM" id="SSF56112">
    <property type="entry name" value="Protein kinase-like (PK-like)"/>
    <property type="match status" value="1"/>
</dbReference>